<feature type="repeat" description="ANK" evidence="3">
    <location>
        <begin position="170"/>
        <end position="202"/>
    </location>
</feature>
<keyword evidence="8" id="KW-1185">Reference proteome</keyword>
<dbReference type="Pfam" id="PF13637">
    <property type="entry name" value="Ank_4"/>
    <property type="match status" value="1"/>
</dbReference>
<dbReference type="PROSITE" id="PS50297">
    <property type="entry name" value="ANK_REP_REGION"/>
    <property type="match status" value="5"/>
</dbReference>
<dbReference type="Proteomes" id="UP001491310">
    <property type="component" value="Unassembled WGS sequence"/>
</dbReference>
<evidence type="ECO:0000256" key="4">
    <source>
        <dbReference type="SAM" id="Coils"/>
    </source>
</evidence>
<name>A0ABR2YRS6_9CHLO</name>
<keyword evidence="4" id="KW-0175">Coiled coil</keyword>
<comment type="caution">
    <text evidence="7">The sequence shown here is derived from an EMBL/GenBank/DDBJ whole genome shotgun (WGS) entry which is preliminary data.</text>
</comment>
<evidence type="ECO:0000259" key="6">
    <source>
        <dbReference type="PROSITE" id="PS51698"/>
    </source>
</evidence>
<feature type="compositionally biased region" description="Basic and acidic residues" evidence="5">
    <location>
        <begin position="387"/>
        <end position="407"/>
    </location>
</feature>
<sequence>MGQGQSRNLFEAAASDELERARYFIDHDSADVNGKDKDGWTPLHFASYGGSVKVANELVRLGANARATDKGGRTPLHLAALQGHMQMVKLLEAARADVNAKDEHGMTPLHKAAVQGHSETASELLAHGAHVDAKLTDGSTALHLASWKGKLDVVRLLISRGANYRAVKNDGQTALHEAAEAGQRDTTQYLLSIGANPQAQDEDGATPAVLASKAGHKDVADLIVGGGNTTAAGRPAPATQDSTFYSHEQLQAGSFAPSAPPMPSAPAVPPRGDLPPAPGGPPPRSDAEFWGRALNTPIDSGVVGGGGRGSHVNYPAVYQPSGPAAAHATHAPFDKSSLATAPVPQAQTAAVHNSEWWRSNVGQDLSNSFPVAEQPPLVPEQWRKKKEAAEGKTEERPNPRKNFEENVLRQAQGLWNAIQGKPKDDSAARAAAERERREDAAAEAEWAGVGAKKDWEGRPENVPRTEKYDLKPYEPEDDDEYRTEEERAPAAPAAAAGGAKSGAAAAQVRRRLAELELDMDRQQGWVRGGSKAEAKAYSQQKDRMHQQESEIAALKRQLESMQIAASRARAGGAGRRQMDGSVPAEYVCPITQEVMDEPVLAADGFSYERSAILQWLQLGHTTSPMTNQPLEHPGLTSNRALRAAIQQWKSQ</sequence>
<protein>
    <recommendedName>
        <fullName evidence="6">U-box domain-containing protein</fullName>
    </recommendedName>
</protein>
<dbReference type="Pfam" id="PF12796">
    <property type="entry name" value="Ank_2"/>
    <property type="match status" value="1"/>
</dbReference>
<dbReference type="Pfam" id="PF00023">
    <property type="entry name" value="Ank"/>
    <property type="match status" value="1"/>
</dbReference>
<organism evidence="7 8">
    <name type="scientific">Coccomyxa subellipsoidea</name>
    <dbReference type="NCBI Taxonomy" id="248742"/>
    <lineage>
        <taxon>Eukaryota</taxon>
        <taxon>Viridiplantae</taxon>
        <taxon>Chlorophyta</taxon>
        <taxon>core chlorophytes</taxon>
        <taxon>Trebouxiophyceae</taxon>
        <taxon>Trebouxiophyceae incertae sedis</taxon>
        <taxon>Coccomyxaceae</taxon>
        <taxon>Coccomyxa</taxon>
    </lineage>
</organism>
<dbReference type="EMBL" id="JALJOT010000006">
    <property type="protein sequence ID" value="KAK9909300.1"/>
    <property type="molecule type" value="Genomic_DNA"/>
</dbReference>
<feature type="domain" description="U-box" evidence="6">
    <location>
        <begin position="581"/>
        <end position="651"/>
    </location>
</feature>
<dbReference type="SMART" id="SM00248">
    <property type="entry name" value="ANK"/>
    <property type="match status" value="6"/>
</dbReference>
<feature type="repeat" description="ANK" evidence="3">
    <location>
        <begin position="38"/>
        <end position="70"/>
    </location>
</feature>
<dbReference type="PANTHER" id="PTHR24173:SF74">
    <property type="entry name" value="ANKYRIN REPEAT DOMAIN-CONTAINING PROTEIN 16"/>
    <property type="match status" value="1"/>
</dbReference>
<dbReference type="PANTHER" id="PTHR24173">
    <property type="entry name" value="ANKYRIN REPEAT CONTAINING"/>
    <property type="match status" value="1"/>
</dbReference>
<dbReference type="Gene3D" id="3.30.40.10">
    <property type="entry name" value="Zinc/RING finger domain, C3HC4 (zinc finger)"/>
    <property type="match status" value="1"/>
</dbReference>
<dbReference type="Gene3D" id="1.25.40.20">
    <property type="entry name" value="Ankyrin repeat-containing domain"/>
    <property type="match status" value="3"/>
</dbReference>
<dbReference type="SUPFAM" id="SSF57850">
    <property type="entry name" value="RING/U-box"/>
    <property type="match status" value="1"/>
</dbReference>
<gene>
    <name evidence="7" type="ORF">WJX75_000143</name>
</gene>
<evidence type="ECO:0000313" key="7">
    <source>
        <dbReference type="EMBL" id="KAK9909300.1"/>
    </source>
</evidence>
<feature type="region of interest" description="Disordered" evidence="5">
    <location>
        <begin position="371"/>
        <end position="505"/>
    </location>
</feature>
<feature type="coiled-coil region" evidence="4">
    <location>
        <begin position="537"/>
        <end position="564"/>
    </location>
</feature>
<dbReference type="PROSITE" id="PS51698">
    <property type="entry name" value="U_BOX"/>
    <property type="match status" value="1"/>
</dbReference>
<feature type="compositionally biased region" description="Basic and acidic residues" evidence="5">
    <location>
        <begin position="421"/>
        <end position="440"/>
    </location>
</feature>
<keyword evidence="2 3" id="KW-0040">ANK repeat</keyword>
<feature type="region of interest" description="Disordered" evidence="5">
    <location>
        <begin position="253"/>
        <end position="287"/>
    </location>
</feature>
<proteinExistence type="predicted"/>
<evidence type="ECO:0000256" key="5">
    <source>
        <dbReference type="SAM" id="MobiDB-lite"/>
    </source>
</evidence>
<reference evidence="7 8" key="1">
    <citation type="journal article" date="2024" name="Nat. Commun.">
        <title>Phylogenomics reveals the evolutionary origins of lichenization in chlorophyte algae.</title>
        <authorList>
            <person name="Puginier C."/>
            <person name="Libourel C."/>
            <person name="Otte J."/>
            <person name="Skaloud P."/>
            <person name="Haon M."/>
            <person name="Grisel S."/>
            <person name="Petersen M."/>
            <person name="Berrin J.G."/>
            <person name="Delaux P.M."/>
            <person name="Dal Grande F."/>
            <person name="Keller J."/>
        </authorList>
    </citation>
    <scope>NUCLEOTIDE SEQUENCE [LARGE SCALE GENOMIC DNA]</scope>
    <source>
        <strain evidence="7 8">SAG 216-7</strain>
    </source>
</reference>
<evidence type="ECO:0000256" key="2">
    <source>
        <dbReference type="ARBA" id="ARBA00023043"/>
    </source>
</evidence>
<evidence type="ECO:0000256" key="1">
    <source>
        <dbReference type="ARBA" id="ARBA00022737"/>
    </source>
</evidence>
<dbReference type="InterPro" id="IPR036770">
    <property type="entry name" value="Ankyrin_rpt-contain_sf"/>
</dbReference>
<dbReference type="InterPro" id="IPR002110">
    <property type="entry name" value="Ankyrin_rpt"/>
</dbReference>
<evidence type="ECO:0000313" key="8">
    <source>
        <dbReference type="Proteomes" id="UP001491310"/>
    </source>
</evidence>
<feature type="repeat" description="ANK" evidence="3">
    <location>
        <begin position="104"/>
        <end position="136"/>
    </location>
</feature>
<feature type="repeat" description="ANK" evidence="3">
    <location>
        <begin position="71"/>
        <end position="103"/>
    </location>
</feature>
<accession>A0ABR2YRS6</accession>
<feature type="repeat" description="ANK" evidence="3">
    <location>
        <begin position="137"/>
        <end position="169"/>
    </location>
</feature>
<dbReference type="CDD" id="cd16655">
    <property type="entry name" value="RING-Ubox_WDSUB1-like"/>
    <property type="match status" value="1"/>
</dbReference>
<dbReference type="PROSITE" id="PS50088">
    <property type="entry name" value="ANK_REPEAT"/>
    <property type="match status" value="5"/>
</dbReference>
<evidence type="ECO:0000256" key="3">
    <source>
        <dbReference type="PROSITE-ProRule" id="PRU00023"/>
    </source>
</evidence>
<keyword evidence="1" id="KW-0677">Repeat</keyword>
<dbReference type="PRINTS" id="PR01415">
    <property type="entry name" value="ANKYRIN"/>
</dbReference>
<dbReference type="InterPro" id="IPR003613">
    <property type="entry name" value="Ubox_domain"/>
</dbReference>
<feature type="compositionally biased region" description="Low complexity" evidence="5">
    <location>
        <begin position="489"/>
        <end position="505"/>
    </location>
</feature>
<dbReference type="Pfam" id="PF04564">
    <property type="entry name" value="U-box"/>
    <property type="match status" value="1"/>
</dbReference>
<dbReference type="SMART" id="SM00504">
    <property type="entry name" value="Ubox"/>
    <property type="match status" value="1"/>
</dbReference>
<feature type="compositionally biased region" description="Pro residues" evidence="5">
    <location>
        <begin position="258"/>
        <end position="284"/>
    </location>
</feature>
<dbReference type="InterPro" id="IPR013083">
    <property type="entry name" value="Znf_RING/FYVE/PHD"/>
</dbReference>
<dbReference type="SUPFAM" id="SSF48403">
    <property type="entry name" value="Ankyrin repeat"/>
    <property type="match status" value="1"/>
</dbReference>
<feature type="compositionally biased region" description="Basic and acidic residues" evidence="5">
    <location>
        <begin position="451"/>
        <end position="474"/>
    </location>
</feature>